<evidence type="ECO:0000313" key="2">
    <source>
        <dbReference type="EMBL" id="SDF39596.1"/>
    </source>
</evidence>
<evidence type="ECO:0000313" key="3">
    <source>
        <dbReference type="Proteomes" id="UP000243333"/>
    </source>
</evidence>
<dbReference type="STRING" id="1123285.SAMN05660235_01438"/>
<gene>
    <name evidence="2" type="ORF">SAMN05660235_01438</name>
</gene>
<dbReference type="Proteomes" id="UP000243333">
    <property type="component" value="Unassembled WGS sequence"/>
</dbReference>
<dbReference type="InterPro" id="IPR046118">
    <property type="entry name" value="DUF6115"/>
</dbReference>
<protein>
    <submittedName>
        <fullName evidence="2">Uncharacterized protein</fullName>
    </submittedName>
</protein>
<dbReference type="RefSeq" id="WP_093689473.1">
    <property type="nucleotide sequence ID" value="NZ_FNBU01000009.1"/>
</dbReference>
<keyword evidence="3" id="KW-1185">Reference proteome</keyword>
<dbReference type="AlphaFoldDB" id="A0A1G7KR75"/>
<sequence length="168" mass="18570">MLTGITVTLVVLLFFVFFVVTKKDMLQKLFSLNTAAPAQEFQQQLEQTADHILRRLETQIAHLEYLLEEADAKMTALDQKIQAAAVFEQLGIAGTSLAEQAVPNEQNIGIVQDTGKKAEANPYSQETGNGKRRLVFAMAEQGYNITEIAKATGIGKGEVMLMLQLNKR</sequence>
<evidence type="ECO:0000256" key="1">
    <source>
        <dbReference type="SAM" id="Coils"/>
    </source>
</evidence>
<keyword evidence="1" id="KW-0175">Coiled coil</keyword>
<dbReference type="OrthoDB" id="1682562at2"/>
<organism evidence="2 3">
    <name type="scientific">Sporolituus thermophilus DSM 23256</name>
    <dbReference type="NCBI Taxonomy" id="1123285"/>
    <lineage>
        <taxon>Bacteria</taxon>
        <taxon>Bacillati</taxon>
        <taxon>Bacillota</taxon>
        <taxon>Negativicutes</taxon>
        <taxon>Selenomonadales</taxon>
        <taxon>Sporomusaceae</taxon>
        <taxon>Sporolituus</taxon>
    </lineage>
</organism>
<accession>A0A1G7KR75</accession>
<dbReference type="Pfam" id="PF19610">
    <property type="entry name" value="DUF6115"/>
    <property type="match status" value="1"/>
</dbReference>
<dbReference type="EMBL" id="FNBU01000009">
    <property type="protein sequence ID" value="SDF39596.1"/>
    <property type="molecule type" value="Genomic_DNA"/>
</dbReference>
<proteinExistence type="predicted"/>
<reference evidence="3" key="1">
    <citation type="submission" date="2016-10" db="EMBL/GenBank/DDBJ databases">
        <authorList>
            <person name="Varghese N."/>
            <person name="Submissions S."/>
        </authorList>
    </citation>
    <scope>NUCLEOTIDE SEQUENCE [LARGE SCALE GENOMIC DNA]</scope>
    <source>
        <strain evidence="3">DSM 23256</strain>
    </source>
</reference>
<feature type="coiled-coil region" evidence="1">
    <location>
        <begin position="53"/>
        <end position="80"/>
    </location>
</feature>
<name>A0A1G7KR75_9FIRM</name>